<feature type="transmembrane region" description="Helical" evidence="10">
    <location>
        <begin position="6"/>
        <end position="24"/>
    </location>
</feature>
<proteinExistence type="inferred from homology"/>
<feature type="transmembrane region" description="Helical" evidence="10">
    <location>
        <begin position="69"/>
        <end position="90"/>
    </location>
</feature>
<evidence type="ECO:0008006" key="13">
    <source>
        <dbReference type="Google" id="ProtNLM"/>
    </source>
</evidence>
<keyword evidence="7" id="KW-0677">Repeat</keyword>
<keyword evidence="8 10" id="KW-1133">Transmembrane helix</keyword>
<evidence type="ECO:0000256" key="3">
    <source>
        <dbReference type="ARBA" id="ARBA00022448"/>
    </source>
</evidence>
<dbReference type="Pfam" id="PF03083">
    <property type="entry name" value="MtN3_slv"/>
    <property type="match status" value="2"/>
</dbReference>
<comment type="subcellular location">
    <subcellularLocation>
        <location evidence="1">Cell membrane</location>
        <topology evidence="1">Multi-pass membrane protein</topology>
    </subcellularLocation>
</comment>
<keyword evidence="3" id="KW-0813">Transport</keyword>
<evidence type="ECO:0000256" key="4">
    <source>
        <dbReference type="ARBA" id="ARBA00022475"/>
    </source>
</evidence>
<keyword evidence="12" id="KW-1185">Reference proteome</keyword>
<dbReference type="EMBL" id="JAFJZO010000028">
    <property type="protein sequence ID" value="KAG5500360.1"/>
    <property type="molecule type" value="Genomic_DNA"/>
</dbReference>
<protein>
    <recommendedName>
        <fullName evidence="13">Bidirectional sugar transporter SWEET</fullName>
    </recommendedName>
</protein>
<feature type="transmembrane region" description="Helical" evidence="10">
    <location>
        <begin position="174"/>
        <end position="196"/>
    </location>
</feature>
<feature type="transmembrane region" description="Helical" evidence="10">
    <location>
        <begin position="202"/>
        <end position="223"/>
    </location>
</feature>
<dbReference type="AlphaFoldDB" id="A0A836L9M5"/>
<dbReference type="KEGG" id="phet:94289532"/>
<comment type="similarity">
    <text evidence="2">Belongs to the SWEET sugar transporter family.</text>
</comment>
<evidence type="ECO:0000256" key="2">
    <source>
        <dbReference type="ARBA" id="ARBA00007809"/>
    </source>
</evidence>
<dbReference type="InterPro" id="IPR047664">
    <property type="entry name" value="SWEET"/>
</dbReference>
<feature type="transmembrane region" description="Helical" evidence="10">
    <location>
        <begin position="144"/>
        <end position="162"/>
    </location>
</feature>
<dbReference type="RefSeq" id="XP_067755694.1">
    <property type="nucleotide sequence ID" value="XM_067899455.1"/>
</dbReference>
<gene>
    <name evidence="11" type="ORF">JKF63_03452</name>
</gene>
<dbReference type="GeneID" id="94289532"/>
<evidence type="ECO:0000313" key="12">
    <source>
        <dbReference type="Proteomes" id="UP000674318"/>
    </source>
</evidence>
<evidence type="ECO:0000256" key="10">
    <source>
        <dbReference type="SAM" id="Phobius"/>
    </source>
</evidence>
<keyword evidence="5" id="KW-0762">Sugar transport</keyword>
<dbReference type="Proteomes" id="UP000674318">
    <property type="component" value="Chromosome 28"/>
</dbReference>
<comment type="caution">
    <text evidence="11">The sequence shown here is derived from an EMBL/GenBank/DDBJ whole genome shotgun (WGS) entry which is preliminary data.</text>
</comment>
<evidence type="ECO:0000256" key="9">
    <source>
        <dbReference type="ARBA" id="ARBA00023136"/>
    </source>
</evidence>
<dbReference type="OrthoDB" id="409725at2759"/>
<dbReference type="FunFam" id="1.20.1280.290:FF:000056">
    <property type="entry name" value="Sugar transporter SWEET1"/>
    <property type="match status" value="1"/>
</dbReference>
<keyword evidence="4" id="KW-1003">Cell membrane</keyword>
<keyword evidence="6 10" id="KW-0812">Transmembrane</keyword>
<evidence type="ECO:0000313" key="11">
    <source>
        <dbReference type="EMBL" id="KAG5500360.1"/>
    </source>
</evidence>
<feature type="transmembrane region" description="Helical" evidence="10">
    <location>
        <begin position="110"/>
        <end position="132"/>
    </location>
</feature>
<dbReference type="Gene3D" id="1.20.1280.290">
    <property type="match status" value="2"/>
</dbReference>
<organism evidence="11 12">
    <name type="scientific">Porcisia hertigi</name>
    <dbReference type="NCBI Taxonomy" id="2761500"/>
    <lineage>
        <taxon>Eukaryota</taxon>
        <taxon>Discoba</taxon>
        <taxon>Euglenozoa</taxon>
        <taxon>Kinetoplastea</taxon>
        <taxon>Metakinetoplastina</taxon>
        <taxon>Trypanosomatida</taxon>
        <taxon>Trypanosomatidae</taxon>
        <taxon>Leishmaniinae</taxon>
        <taxon>Porcisia</taxon>
    </lineage>
</organism>
<keyword evidence="9 10" id="KW-0472">Membrane</keyword>
<name>A0A836L9M5_9TRYP</name>
<dbReference type="GO" id="GO:0051119">
    <property type="term" value="F:sugar transmembrane transporter activity"/>
    <property type="evidence" value="ECO:0007669"/>
    <property type="project" value="InterPro"/>
</dbReference>
<evidence type="ECO:0000256" key="6">
    <source>
        <dbReference type="ARBA" id="ARBA00022692"/>
    </source>
</evidence>
<reference evidence="11 12" key="1">
    <citation type="submission" date="2021-02" db="EMBL/GenBank/DDBJ databases">
        <title>Porcisia hertigi Genome sequencing and assembly.</title>
        <authorList>
            <person name="Almutairi H."/>
            <person name="Gatherer D."/>
        </authorList>
    </citation>
    <scope>NUCLEOTIDE SEQUENCE [LARGE SCALE GENOMIC DNA]</scope>
    <source>
        <strain evidence="11 12">C119</strain>
    </source>
</reference>
<evidence type="ECO:0000256" key="8">
    <source>
        <dbReference type="ARBA" id="ARBA00022989"/>
    </source>
</evidence>
<dbReference type="PANTHER" id="PTHR10791">
    <property type="entry name" value="RAG1-ACTIVATING PROTEIN 1"/>
    <property type="match status" value="1"/>
</dbReference>
<sequence length="243" mass="26295">MTTFTIVYNVLAYTAGGFSVVMNASPVLTIRRLEKSGTVGASTITFYGAQMYNAVTWASYGVFSVSYPLLISNILGNTVSTYCSLVFLTVARREERSGCKLQSTSYSKSVFTYAFFFVLCAAHLLVSIALTLSGRPEMAKTMTGYEGSVACIVMLSAPLMAFKHIVATKNAEVLAPVMVGCAFLNTLLWLIAGFMIGDMFIIVPNALCWLACCAQVVLLAMYGRKPVAPKEIKEAIAPTPFDQ</sequence>
<dbReference type="InterPro" id="IPR004316">
    <property type="entry name" value="SWEET_rpt"/>
</dbReference>
<dbReference type="GO" id="GO:0005886">
    <property type="term" value="C:plasma membrane"/>
    <property type="evidence" value="ECO:0007669"/>
    <property type="project" value="UniProtKB-SubCell"/>
</dbReference>
<evidence type="ECO:0000256" key="7">
    <source>
        <dbReference type="ARBA" id="ARBA00022737"/>
    </source>
</evidence>
<evidence type="ECO:0000256" key="1">
    <source>
        <dbReference type="ARBA" id="ARBA00004651"/>
    </source>
</evidence>
<evidence type="ECO:0000256" key="5">
    <source>
        <dbReference type="ARBA" id="ARBA00022597"/>
    </source>
</evidence>
<dbReference type="PANTHER" id="PTHR10791:SF30">
    <property type="entry name" value="SUGAR TRANSPORTER SWEET1"/>
    <property type="match status" value="1"/>
</dbReference>
<accession>A0A836L9M5</accession>